<dbReference type="Proteomes" id="UP000694892">
    <property type="component" value="Chromosome 3L"/>
</dbReference>
<evidence type="ECO:0000256" key="9">
    <source>
        <dbReference type="ARBA" id="ARBA00031547"/>
    </source>
</evidence>
<evidence type="ECO:0000256" key="1">
    <source>
        <dbReference type="ARBA" id="ARBA00001946"/>
    </source>
</evidence>
<feature type="region of interest" description="Disordered" evidence="10">
    <location>
        <begin position="638"/>
        <end position="668"/>
    </location>
</feature>
<dbReference type="Pfam" id="PF02696">
    <property type="entry name" value="SelO"/>
    <property type="match status" value="1"/>
</dbReference>
<dbReference type="GO" id="GO:0005524">
    <property type="term" value="F:ATP binding"/>
    <property type="evidence" value="ECO:0007669"/>
    <property type="project" value="UniProtKB-KW"/>
</dbReference>
<dbReference type="InterPro" id="IPR003846">
    <property type="entry name" value="SelO"/>
</dbReference>
<evidence type="ECO:0000313" key="11">
    <source>
        <dbReference type="EMBL" id="OCT89072.1"/>
    </source>
</evidence>
<dbReference type="NCBIfam" id="NF000658">
    <property type="entry name" value="PRK00029.1"/>
    <property type="match status" value="1"/>
</dbReference>
<evidence type="ECO:0000256" key="5">
    <source>
        <dbReference type="ARBA" id="ARBA00022723"/>
    </source>
</evidence>
<name>A0A974HSP0_XENLA</name>
<dbReference type="EMBL" id="CM004470">
    <property type="protein sequence ID" value="OCT89072.1"/>
    <property type="molecule type" value="Genomic_DNA"/>
</dbReference>
<keyword evidence="7" id="KW-0067">ATP-binding</keyword>
<dbReference type="GO" id="GO:0046872">
    <property type="term" value="F:metal ion binding"/>
    <property type="evidence" value="ECO:0007669"/>
    <property type="project" value="UniProtKB-KW"/>
</dbReference>
<keyword evidence="4" id="KW-0548">Nucleotidyltransferase</keyword>
<protein>
    <recommendedName>
        <fullName evidence="9">Selenoprotein O</fullName>
    </recommendedName>
</protein>
<keyword evidence="6" id="KW-0547">Nucleotide-binding</keyword>
<keyword evidence="5" id="KW-0479">Metal-binding</keyword>
<keyword evidence="3" id="KW-0808">Transferase</keyword>
<comment type="similarity">
    <text evidence="2">Belongs to the SELO family.</text>
</comment>
<evidence type="ECO:0000256" key="4">
    <source>
        <dbReference type="ARBA" id="ARBA00022695"/>
    </source>
</evidence>
<evidence type="ECO:0000256" key="7">
    <source>
        <dbReference type="ARBA" id="ARBA00022840"/>
    </source>
</evidence>
<dbReference type="OMA" id="LCVTXSS"/>
<keyword evidence="8" id="KW-0460">Magnesium</keyword>
<dbReference type="AlphaFoldDB" id="A0A974HSP0"/>
<dbReference type="PANTHER" id="PTHR12153:SF15">
    <property type="entry name" value="PROTEIN ADENYLYLTRANSFERASE SELO, MITOCHONDRIAL"/>
    <property type="match status" value="1"/>
</dbReference>
<evidence type="ECO:0000256" key="10">
    <source>
        <dbReference type="SAM" id="MobiDB-lite"/>
    </source>
</evidence>
<evidence type="ECO:0000256" key="6">
    <source>
        <dbReference type="ARBA" id="ARBA00022741"/>
    </source>
</evidence>
<sequence>MAAGLASVSPRLYAIHWRGGTRLGACRKRRLFPVLNGVVAIMSRGILCTASPARGTGFHTLTLDNLALRSLPVEPGDGTEEEARTPRQVPGACFSRVRPSPLLNPKLVALSRSALALLGLRVGEEDEKEAAEYFSGNRLLPGSEPAAHCYCGHQFGNFAGQLGDGAAMYLGEVVNGAGERWEIQIKGAGLTPYSRQADGRKVLRSSIREFLCSEAMFHLGIQSTRAGSCVTTDSTVIRDIYYDGNPMKEKCTVVSRIAPTFLRFGSFEIFKPTDEFTGRNGPSVDRNDIRIQMLDYVIRTFYPDIQEKHACNSTDRNAAFFKEITKRTARLVAEWQCVGFCHGVLNTDNMSIVGLTIDYGPFGFIDRYDPEHICNGSDNMGRYAYNKQPEICKWNLGKLAEALVPELPIDISQSILDEEYDAEFRKHYMQKMRKKLGLIRLELDDDSQLVSDLLETMNITGSDFTNSFRVLSKFSGDEADIQDFLNIMVEQCASVEELKVVFRPKMDPRQLSMMLMLAQSNPQLFSLIGTQANINNELERIERYTKLQETSPDDLLKDNKKHWIEWLHKYSVRLEKERGNAEDRKGFHDERVKTMDSNNPAYILRNYIAQNAIDAAENGEFTEVKRVLQMLENPYQEGESYQSIREESSEEDVAAASSVSQPSRLPYNSKPPLWATKLCVT</sequence>
<gene>
    <name evidence="11" type="ORF">XELAEV_18017693mg</name>
</gene>
<comment type="cofactor">
    <cofactor evidence="1">
        <name>Mg(2+)</name>
        <dbReference type="ChEBI" id="CHEBI:18420"/>
    </cofactor>
</comment>
<reference evidence="12" key="1">
    <citation type="journal article" date="2016" name="Nature">
        <title>Genome evolution in the allotetraploid frog Xenopus laevis.</title>
        <authorList>
            <person name="Session A.M."/>
            <person name="Uno Y."/>
            <person name="Kwon T."/>
            <person name="Chapman J.A."/>
            <person name="Toyoda A."/>
            <person name="Takahashi S."/>
            <person name="Fukui A."/>
            <person name="Hikosaka A."/>
            <person name="Suzuki A."/>
            <person name="Kondo M."/>
            <person name="van Heeringen S.J."/>
            <person name="Quigley I."/>
            <person name="Heinz S."/>
            <person name="Ogino H."/>
            <person name="Ochi H."/>
            <person name="Hellsten U."/>
            <person name="Lyons J.B."/>
            <person name="Simakov O."/>
            <person name="Putnam N."/>
            <person name="Stites J."/>
            <person name="Kuroki Y."/>
            <person name="Tanaka T."/>
            <person name="Michiue T."/>
            <person name="Watanabe M."/>
            <person name="Bogdanovic O."/>
            <person name="Lister R."/>
            <person name="Georgiou G."/>
            <person name="Paranjpe S.S."/>
            <person name="van Kruijsbergen I."/>
            <person name="Shu S."/>
            <person name="Carlson J."/>
            <person name="Kinoshita T."/>
            <person name="Ohta Y."/>
            <person name="Mawaribuchi S."/>
            <person name="Jenkins J."/>
            <person name="Grimwood J."/>
            <person name="Schmutz J."/>
            <person name="Mitros T."/>
            <person name="Mozaffari S.V."/>
            <person name="Suzuki Y."/>
            <person name="Haramoto Y."/>
            <person name="Yamamoto T.S."/>
            <person name="Takagi C."/>
            <person name="Heald R."/>
            <person name="Miller K."/>
            <person name="Haudenschild C."/>
            <person name="Kitzman J."/>
            <person name="Nakayama T."/>
            <person name="Izutsu Y."/>
            <person name="Robert J."/>
            <person name="Fortriede J."/>
            <person name="Burns K."/>
            <person name="Lotay V."/>
            <person name="Karimi K."/>
            <person name="Yasuoka Y."/>
            <person name="Dichmann D.S."/>
            <person name="Flajnik M.F."/>
            <person name="Houston D.W."/>
            <person name="Shendure J."/>
            <person name="DuPasquier L."/>
            <person name="Vize P.D."/>
            <person name="Zorn A.M."/>
            <person name="Ito M."/>
            <person name="Marcotte E.M."/>
            <person name="Wallingford J.B."/>
            <person name="Ito Y."/>
            <person name="Asashima M."/>
            <person name="Ueno N."/>
            <person name="Matsuda Y."/>
            <person name="Veenstra G.J."/>
            <person name="Fujiyama A."/>
            <person name="Harland R.M."/>
            <person name="Taira M."/>
            <person name="Rokhsar D.S."/>
        </authorList>
    </citation>
    <scope>NUCLEOTIDE SEQUENCE [LARGE SCALE GENOMIC DNA]</scope>
    <source>
        <strain evidence="12">J</strain>
    </source>
</reference>
<evidence type="ECO:0000256" key="3">
    <source>
        <dbReference type="ARBA" id="ARBA00022679"/>
    </source>
</evidence>
<proteinExistence type="inferred from homology"/>
<organism evidence="11 12">
    <name type="scientific">Xenopus laevis</name>
    <name type="common">African clawed frog</name>
    <dbReference type="NCBI Taxonomy" id="8355"/>
    <lineage>
        <taxon>Eukaryota</taxon>
        <taxon>Metazoa</taxon>
        <taxon>Chordata</taxon>
        <taxon>Craniata</taxon>
        <taxon>Vertebrata</taxon>
        <taxon>Euteleostomi</taxon>
        <taxon>Amphibia</taxon>
        <taxon>Batrachia</taxon>
        <taxon>Anura</taxon>
        <taxon>Pipoidea</taxon>
        <taxon>Pipidae</taxon>
        <taxon>Xenopodinae</taxon>
        <taxon>Xenopus</taxon>
        <taxon>Xenopus</taxon>
    </lineage>
</organism>
<dbReference type="GO" id="GO:0016779">
    <property type="term" value="F:nucleotidyltransferase activity"/>
    <property type="evidence" value="ECO:0007669"/>
    <property type="project" value="UniProtKB-KW"/>
</dbReference>
<accession>A0A974HSP0</accession>
<dbReference type="HAMAP" id="MF_00692">
    <property type="entry name" value="SelO"/>
    <property type="match status" value="1"/>
</dbReference>
<dbReference type="PANTHER" id="PTHR12153">
    <property type="entry name" value="SELENOPROTEIN O"/>
    <property type="match status" value="1"/>
</dbReference>
<evidence type="ECO:0000256" key="8">
    <source>
        <dbReference type="ARBA" id="ARBA00022842"/>
    </source>
</evidence>
<evidence type="ECO:0000313" key="12">
    <source>
        <dbReference type="Proteomes" id="UP000694892"/>
    </source>
</evidence>
<evidence type="ECO:0000256" key="2">
    <source>
        <dbReference type="ARBA" id="ARBA00009747"/>
    </source>
</evidence>